<dbReference type="RefSeq" id="WP_184313546.1">
    <property type="nucleotide sequence ID" value="NZ_JACHEN010000048.1"/>
</dbReference>
<evidence type="ECO:0000256" key="22">
    <source>
        <dbReference type="ARBA" id="ARBA00048074"/>
    </source>
</evidence>
<dbReference type="GO" id="GO:0016020">
    <property type="term" value="C:membrane"/>
    <property type="evidence" value="ECO:0007669"/>
    <property type="project" value="UniProtKB-SubCell"/>
</dbReference>
<keyword evidence="6" id="KW-0053">Apoptosis</keyword>
<comment type="catalytic activity">
    <reaction evidence="20">
        <text>hexadecanoyl-CoA + H2O = hexadecanoate + CoA + H(+)</text>
        <dbReference type="Rhea" id="RHEA:16645"/>
        <dbReference type="ChEBI" id="CHEBI:7896"/>
        <dbReference type="ChEBI" id="CHEBI:15377"/>
        <dbReference type="ChEBI" id="CHEBI:15378"/>
        <dbReference type="ChEBI" id="CHEBI:57287"/>
        <dbReference type="ChEBI" id="CHEBI:57379"/>
        <dbReference type="EC" id="3.1.2.2"/>
    </reaction>
    <physiologicalReaction direction="left-to-right" evidence="20">
        <dbReference type="Rhea" id="RHEA:16646"/>
    </physiologicalReaction>
</comment>
<comment type="caution">
    <text evidence="25">The sequence shown here is derived from an EMBL/GenBank/DDBJ whole genome shotgun (WGS) entry which is preliminary data.</text>
</comment>
<evidence type="ECO:0000256" key="10">
    <source>
        <dbReference type="ARBA" id="ARBA00023098"/>
    </source>
</evidence>
<keyword evidence="26" id="KW-1185">Reference proteome</keyword>
<feature type="domain" description="Thioesterase" evidence="24">
    <location>
        <begin position="55"/>
        <end position="126"/>
    </location>
</feature>
<evidence type="ECO:0000256" key="15">
    <source>
        <dbReference type="ARBA" id="ARBA00038456"/>
    </source>
</evidence>
<evidence type="ECO:0000256" key="14">
    <source>
        <dbReference type="ARBA" id="ARBA00037002"/>
    </source>
</evidence>
<keyword evidence="11" id="KW-0472">Membrane</keyword>
<keyword evidence="5" id="KW-0963">Cytoplasm</keyword>
<reference evidence="25 26" key="1">
    <citation type="submission" date="2020-08" db="EMBL/GenBank/DDBJ databases">
        <title>Genomic Encyclopedia of Type Strains, Phase IV (KMG-IV): sequencing the most valuable type-strain genomes for metagenomic binning, comparative biology and taxonomic classification.</title>
        <authorList>
            <person name="Goeker M."/>
        </authorList>
    </citation>
    <scope>NUCLEOTIDE SEQUENCE [LARGE SCALE GENOMIC DNA]</scope>
    <source>
        <strain evidence="25 26">DSM 103526</strain>
    </source>
</reference>
<gene>
    <name evidence="25" type="ORF">HNQ80_004945</name>
</gene>
<evidence type="ECO:0000256" key="17">
    <source>
        <dbReference type="ARBA" id="ARBA00040123"/>
    </source>
</evidence>
<dbReference type="EC" id="3.1.2.2" evidence="16"/>
<evidence type="ECO:0000313" key="25">
    <source>
        <dbReference type="EMBL" id="MBB6218770.1"/>
    </source>
</evidence>
<dbReference type="Proteomes" id="UP000579281">
    <property type="component" value="Unassembled WGS sequence"/>
</dbReference>
<evidence type="ECO:0000256" key="19">
    <source>
        <dbReference type="ARBA" id="ARBA00047588"/>
    </source>
</evidence>
<comment type="catalytic activity">
    <reaction evidence="22">
        <text>dodecanoyl-CoA + H2O = dodecanoate + CoA + H(+)</text>
        <dbReference type="Rhea" id="RHEA:30135"/>
        <dbReference type="ChEBI" id="CHEBI:15377"/>
        <dbReference type="ChEBI" id="CHEBI:15378"/>
        <dbReference type="ChEBI" id="CHEBI:18262"/>
        <dbReference type="ChEBI" id="CHEBI:57287"/>
        <dbReference type="ChEBI" id="CHEBI:57375"/>
    </reaction>
    <physiologicalReaction direction="left-to-right" evidence="22">
        <dbReference type="Rhea" id="RHEA:30136"/>
    </physiologicalReaction>
</comment>
<comment type="catalytic activity">
    <reaction evidence="19">
        <text>octanoyl-CoA + H2O = octanoate + CoA + H(+)</text>
        <dbReference type="Rhea" id="RHEA:30143"/>
        <dbReference type="ChEBI" id="CHEBI:15377"/>
        <dbReference type="ChEBI" id="CHEBI:15378"/>
        <dbReference type="ChEBI" id="CHEBI:25646"/>
        <dbReference type="ChEBI" id="CHEBI:57287"/>
        <dbReference type="ChEBI" id="CHEBI:57386"/>
    </reaction>
    <physiologicalReaction direction="left-to-right" evidence="19">
        <dbReference type="Rhea" id="RHEA:30144"/>
    </physiologicalReaction>
</comment>
<evidence type="ECO:0000256" key="16">
    <source>
        <dbReference type="ARBA" id="ARBA00038848"/>
    </source>
</evidence>
<evidence type="ECO:0000256" key="12">
    <source>
        <dbReference type="ARBA" id="ARBA00023273"/>
    </source>
</evidence>
<evidence type="ECO:0000256" key="3">
    <source>
        <dbReference type="ARBA" id="ARBA00004632"/>
    </source>
</evidence>
<comment type="subcellular location">
    <subcellularLocation>
        <location evidence="3">Cell projection</location>
        <location evidence="3">Ruffle membrane</location>
    </subcellularLocation>
    <subcellularLocation>
        <location evidence="2">Cytoplasm</location>
    </subcellularLocation>
    <subcellularLocation>
        <location evidence="1">Membrane</location>
        <topology evidence="1">Peripheral membrane protein</topology>
    </subcellularLocation>
</comment>
<keyword evidence="10" id="KW-0443">Lipid metabolism</keyword>
<evidence type="ECO:0000259" key="24">
    <source>
        <dbReference type="Pfam" id="PF03061"/>
    </source>
</evidence>
<dbReference type="Pfam" id="PF03061">
    <property type="entry name" value="4HBT"/>
    <property type="match status" value="1"/>
</dbReference>
<evidence type="ECO:0000256" key="5">
    <source>
        <dbReference type="ARBA" id="ARBA00022490"/>
    </source>
</evidence>
<evidence type="ECO:0000313" key="26">
    <source>
        <dbReference type="Proteomes" id="UP000579281"/>
    </source>
</evidence>
<accession>A0A841L3M4</accession>
<evidence type="ECO:0000256" key="6">
    <source>
        <dbReference type="ARBA" id="ARBA00022703"/>
    </source>
</evidence>
<dbReference type="GO" id="GO:0016787">
    <property type="term" value="F:hydrolase activity"/>
    <property type="evidence" value="ECO:0007669"/>
    <property type="project" value="UniProtKB-KW"/>
</dbReference>
<evidence type="ECO:0000256" key="2">
    <source>
        <dbReference type="ARBA" id="ARBA00004496"/>
    </source>
</evidence>
<dbReference type="InterPro" id="IPR006683">
    <property type="entry name" value="Thioestr_dom"/>
</dbReference>
<name>A0A841L3M4_9FIRM</name>
<keyword evidence="4" id="KW-1003">Cell membrane</keyword>
<keyword evidence="9" id="KW-0809">Transit peptide</keyword>
<proteinExistence type="inferred from homology"/>
<comment type="similarity">
    <text evidence="15">Belongs to the THEM4/THEM5 thioesterase family.</text>
</comment>
<evidence type="ECO:0000256" key="13">
    <source>
        <dbReference type="ARBA" id="ARBA00035852"/>
    </source>
</evidence>
<evidence type="ECO:0000256" key="23">
    <source>
        <dbReference type="ARBA" id="ARBA00048180"/>
    </source>
</evidence>
<dbReference type="PANTHER" id="PTHR12418">
    <property type="entry name" value="ACYL-COENZYME A THIOESTERASE THEM4"/>
    <property type="match status" value="1"/>
</dbReference>
<comment type="catalytic activity">
    <reaction evidence="23">
        <text>tetradecanoyl-CoA + H2O = tetradecanoate + CoA + H(+)</text>
        <dbReference type="Rhea" id="RHEA:40119"/>
        <dbReference type="ChEBI" id="CHEBI:15377"/>
        <dbReference type="ChEBI" id="CHEBI:15378"/>
        <dbReference type="ChEBI" id="CHEBI:30807"/>
        <dbReference type="ChEBI" id="CHEBI:57287"/>
        <dbReference type="ChEBI" id="CHEBI:57385"/>
    </reaction>
    <physiologicalReaction direction="left-to-right" evidence="23">
        <dbReference type="Rhea" id="RHEA:40120"/>
    </physiologicalReaction>
</comment>
<dbReference type="CDD" id="cd03443">
    <property type="entry name" value="PaaI_thioesterase"/>
    <property type="match status" value="1"/>
</dbReference>
<evidence type="ECO:0000256" key="18">
    <source>
        <dbReference type="ARBA" id="ARBA00043210"/>
    </source>
</evidence>
<evidence type="ECO:0000256" key="1">
    <source>
        <dbReference type="ARBA" id="ARBA00004170"/>
    </source>
</evidence>
<evidence type="ECO:0000256" key="8">
    <source>
        <dbReference type="ARBA" id="ARBA00022832"/>
    </source>
</evidence>
<evidence type="ECO:0000256" key="21">
    <source>
        <dbReference type="ARBA" id="ARBA00047969"/>
    </source>
</evidence>
<comment type="catalytic activity">
    <reaction evidence="14">
        <text>(9Z)-octadecenoyl-CoA + H2O = (9Z)-octadecenoate + CoA + H(+)</text>
        <dbReference type="Rhea" id="RHEA:40139"/>
        <dbReference type="ChEBI" id="CHEBI:15377"/>
        <dbReference type="ChEBI" id="CHEBI:15378"/>
        <dbReference type="ChEBI" id="CHEBI:30823"/>
        <dbReference type="ChEBI" id="CHEBI:57287"/>
        <dbReference type="ChEBI" id="CHEBI:57387"/>
    </reaction>
    <physiologicalReaction direction="left-to-right" evidence="14">
        <dbReference type="Rhea" id="RHEA:40140"/>
    </physiologicalReaction>
</comment>
<comment type="catalytic activity">
    <reaction evidence="13">
        <text>(5Z,8Z,11Z,14Z)-eicosatetraenoyl-CoA + H2O = (5Z,8Z,11Z,14Z)-eicosatetraenoate + CoA + H(+)</text>
        <dbReference type="Rhea" id="RHEA:40151"/>
        <dbReference type="ChEBI" id="CHEBI:15377"/>
        <dbReference type="ChEBI" id="CHEBI:15378"/>
        <dbReference type="ChEBI" id="CHEBI:32395"/>
        <dbReference type="ChEBI" id="CHEBI:57287"/>
        <dbReference type="ChEBI" id="CHEBI:57368"/>
    </reaction>
    <physiologicalReaction direction="left-to-right" evidence="13">
        <dbReference type="Rhea" id="RHEA:40152"/>
    </physiologicalReaction>
</comment>
<dbReference type="InterPro" id="IPR052365">
    <property type="entry name" value="THEM4/THEM5_acyl-CoA_thioest"/>
</dbReference>
<evidence type="ECO:0000256" key="20">
    <source>
        <dbReference type="ARBA" id="ARBA00047734"/>
    </source>
</evidence>
<evidence type="ECO:0000256" key="7">
    <source>
        <dbReference type="ARBA" id="ARBA00022801"/>
    </source>
</evidence>
<dbReference type="EMBL" id="JACHEN010000048">
    <property type="protein sequence ID" value="MBB6218770.1"/>
    <property type="molecule type" value="Genomic_DNA"/>
</dbReference>
<dbReference type="Gene3D" id="3.10.129.10">
    <property type="entry name" value="Hotdog Thioesterase"/>
    <property type="match status" value="1"/>
</dbReference>
<comment type="catalytic activity">
    <reaction evidence="21">
        <text>decanoyl-CoA + H2O = decanoate + CoA + H(+)</text>
        <dbReference type="Rhea" id="RHEA:40059"/>
        <dbReference type="ChEBI" id="CHEBI:15377"/>
        <dbReference type="ChEBI" id="CHEBI:15378"/>
        <dbReference type="ChEBI" id="CHEBI:27689"/>
        <dbReference type="ChEBI" id="CHEBI:57287"/>
        <dbReference type="ChEBI" id="CHEBI:61430"/>
    </reaction>
    <physiologicalReaction direction="left-to-right" evidence="21">
        <dbReference type="Rhea" id="RHEA:40060"/>
    </physiologicalReaction>
</comment>
<dbReference type="SUPFAM" id="SSF54637">
    <property type="entry name" value="Thioesterase/thiol ester dehydrase-isomerase"/>
    <property type="match status" value="1"/>
</dbReference>
<evidence type="ECO:0000256" key="9">
    <source>
        <dbReference type="ARBA" id="ARBA00022946"/>
    </source>
</evidence>
<evidence type="ECO:0000256" key="11">
    <source>
        <dbReference type="ARBA" id="ARBA00023136"/>
    </source>
</evidence>
<evidence type="ECO:0000256" key="4">
    <source>
        <dbReference type="ARBA" id="ARBA00022475"/>
    </source>
</evidence>
<dbReference type="AlphaFoldDB" id="A0A841L3M4"/>
<organism evidence="25 26">
    <name type="scientific">Anaerosolibacter carboniphilus</name>
    <dbReference type="NCBI Taxonomy" id="1417629"/>
    <lineage>
        <taxon>Bacteria</taxon>
        <taxon>Bacillati</taxon>
        <taxon>Bacillota</taxon>
        <taxon>Clostridia</taxon>
        <taxon>Peptostreptococcales</taxon>
        <taxon>Thermotaleaceae</taxon>
        <taxon>Anaerosolibacter</taxon>
    </lineage>
</organism>
<dbReference type="InterPro" id="IPR029069">
    <property type="entry name" value="HotDog_dom_sf"/>
</dbReference>
<protein>
    <recommendedName>
        <fullName evidence="17">Acyl-coenzyme A thioesterase THEM4</fullName>
        <ecNumber evidence="16">3.1.2.2</ecNumber>
    </recommendedName>
    <alternativeName>
        <fullName evidence="18">Thioesterase superfamily member 4</fullName>
    </alternativeName>
</protein>
<keyword evidence="7" id="KW-0378">Hydrolase</keyword>
<sequence length="167" mass="18899">MKHKVIKKQQNSKKCLVCGLKNDLGLKTSFYELENGELVAIFTPIEEHQSYPERMHGGIAGAILDETIGRAIMIKDKNIWGVTVELNVKYKKPVPLHEELRVVGRITRDSSRLFEGTGEILLSNGEVAVTAIGKYMKMPIEKIANFDEADQEWQTVWSDQDPSEIEL</sequence>
<dbReference type="GO" id="GO:0005737">
    <property type="term" value="C:cytoplasm"/>
    <property type="evidence" value="ECO:0007669"/>
    <property type="project" value="UniProtKB-SubCell"/>
</dbReference>
<dbReference type="PANTHER" id="PTHR12418:SF19">
    <property type="entry name" value="ACYL-COENZYME A THIOESTERASE THEM4"/>
    <property type="match status" value="1"/>
</dbReference>
<keyword evidence="8" id="KW-0276">Fatty acid metabolism</keyword>
<keyword evidence="12" id="KW-0966">Cell projection</keyword>
<dbReference type="GO" id="GO:0006631">
    <property type="term" value="P:fatty acid metabolic process"/>
    <property type="evidence" value="ECO:0007669"/>
    <property type="project" value="UniProtKB-KW"/>
</dbReference>